<dbReference type="AlphaFoldDB" id="A0A512PC79"/>
<proteinExistence type="predicted"/>
<name>A0A512PC79_9CELL</name>
<evidence type="ECO:0000259" key="1">
    <source>
        <dbReference type="PROSITE" id="PS51819"/>
    </source>
</evidence>
<dbReference type="PANTHER" id="PTHR33993:SF10">
    <property type="entry name" value="CONSERVED PROTEIN"/>
    <property type="match status" value="1"/>
</dbReference>
<dbReference type="Pfam" id="PF00903">
    <property type="entry name" value="Glyoxalase"/>
    <property type="match status" value="2"/>
</dbReference>
<dbReference type="SUPFAM" id="SSF54593">
    <property type="entry name" value="Glyoxalase/Bleomycin resistance protein/Dihydroxybiphenyl dioxygenase"/>
    <property type="match status" value="2"/>
</dbReference>
<dbReference type="InterPro" id="IPR052164">
    <property type="entry name" value="Anthracycline_SecMetBiosynth"/>
</dbReference>
<feature type="domain" description="VOC" evidence="1">
    <location>
        <begin position="141"/>
        <end position="256"/>
    </location>
</feature>
<accession>A0A512PC79</accession>
<dbReference type="CDD" id="cd07247">
    <property type="entry name" value="SgaA_N_like"/>
    <property type="match status" value="2"/>
</dbReference>
<dbReference type="PROSITE" id="PS51819">
    <property type="entry name" value="VOC"/>
    <property type="match status" value="2"/>
</dbReference>
<protein>
    <submittedName>
        <fullName evidence="2">Glyoxalase</fullName>
    </submittedName>
</protein>
<reference evidence="2 3" key="1">
    <citation type="submission" date="2019-07" db="EMBL/GenBank/DDBJ databases">
        <title>Whole genome shotgun sequence of Cellulomonas soli NBRC 109434.</title>
        <authorList>
            <person name="Hosoyama A."/>
            <person name="Uohara A."/>
            <person name="Ohji S."/>
            <person name="Ichikawa N."/>
        </authorList>
    </citation>
    <scope>NUCLEOTIDE SEQUENCE [LARGE SCALE GENOMIC DNA]</scope>
    <source>
        <strain evidence="2 3">NBRC 109434</strain>
    </source>
</reference>
<dbReference type="InterPro" id="IPR037523">
    <property type="entry name" value="VOC_core"/>
</dbReference>
<evidence type="ECO:0000313" key="2">
    <source>
        <dbReference type="EMBL" id="GEP68807.1"/>
    </source>
</evidence>
<gene>
    <name evidence="2" type="ORF">CSO01_15220</name>
</gene>
<dbReference type="InterPro" id="IPR029068">
    <property type="entry name" value="Glyas_Bleomycin-R_OHBP_Dase"/>
</dbReference>
<dbReference type="RefSeq" id="WP_179561651.1">
    <property type="nucleotide sequence ID" value="NZ_BAABBJ010000003.1"/>
</dbReference>
<dbReference type="InterPro" id="IPR004360">
    <property type="entry name" value="Glyas_Fos-R_dOase_dom"/>
</dbReference>
<feature type="domain" description="VOC" evidence="1">
    <location>
        <begin position="12"/>
        <end position="127"/>
    </location>
</feature>
<dbReference type="Proteomes" id="UP000321798">
    <property type="component" value="Unassembled WGS sequence"/>
</dbReference>
<dbReference type="PANTHER" id="PTHR33993">
    <property type="entry name" value="GLYOXALASE-RELATED"/>
    <property type="match status" value="1"/>
</dbReference>
<evidence type="ECO:0000313" key="3">
    <source>
        <dbReference type="Proteomes" id="UP000321798"/>
    </source>
</evidence>
<organism evidence="2 3">
    <name type="scientific">Cellulomonas soli</name>
    <dbReference type="NCBI Taxonomy" id="931535"/>
    <lineage>
        <taxon>Bacteria</taxon>
        <taxon>Bacillati</taxon>
        <taxon>Actinomycetota</taxon>
        <taxon>Actinomycetes</taxon>
        <taxon>Micrococcales</taxon>
        <taxon>Cellulomonadaceae</taxon>
        <taxon>Cellulomonas</taxon>
    </lineage>
</organism>
<dbReference type="EMBL" id="BKAL01000004">
    <property type="protein sequence ID" value="GEP68807.1"/>
    <property type="molecule type" value="Genomic_DNA"/>
</dbReference>
<dbReference type="Gene3D" id="3.10.180.10">
    <property type="entry name" value="2,3-Dihydroxybiphenyl 1,2-Dioxygenase, domain 1"/>
    <property type="match status" value="2"/>
</dbReference>
<keyword evidence="3" id="KW-1185">Reference proteome</keyword>
<comment type="caution">
    <text evidence="2">The sequence shown here is derived from an EMBL/GenBank/DDBJ whole genome shotgun (WGS) entry which is preliminary data.</text>
</comment>
<sequence>MTIHLDHWPPGTPAWADITVPDLQIARDFYGGLFGWEFEVGGPETGGYTQALVDGHRVVGLSEPMGEEPAPPPAWCLYLATEDVEAATERAQGLGAQVIFPVMQVMGFGRMAILTDPTGAVFGLWEPGTHNGWQVVDEPGSPAWSELMSHDQPAAVTFYTRLFDLTTEDMSTDGFQYASLHHDGAAVVGVGGYGESVDAAVPAAWTLYFSAADVDASVARVVEGGGSVVRPPEDTPYGRLALVAGPFGEVFALIESDAASV</sequence>